<evidence type="ECO:0000259" key="4">
    <source>
        <dbReference type="PROSITE" id="PS50893"/>
    </source>
</evidence>
<dbReference type="PANTHER" id="PTHR24220">
    <property type="entry name" value="IMPORT ATP-BINDING PROTEIN"/>
    <property type="match status" value="1"/>
</dbReference>
<proteinExistence type="predicted"/>
<accession>A0ABV9N8R7</accession>
<dbReference type="InterPro" id="IPR003439">
    <property type="entry name" value="ABC_transporter-like_ATP-bd"/>
</dbReference>
<keyword evidence="6" id="KW-1185">Reference proteome</keyword>
<dbReference type="SMART" id="SM00382">
    <property type="entry name" value="AAA"/>
    <property type="match status" value="1"/>
</dbReference>
<dbReference type="InterPro" id="IPR017911">
    <property type="entry name" value="MacB-like_ATP-bd"/>
</dbReference>
<keyword evidence="1" id="KW-0813">Transport</keyword>
<dbReference type="Proteomes" id="UP001596024">
    <property type="component" value="Unassembled WGS sequence"/>
</dbReference>
<protein>
    <submittedName>
        <fullName evidence="5">ABC transporter ATP-binding protein</fullName>
    </submittedName>
</protein>
<dbReference type="InterPro" id="IPR027417">
    <property type="entry name" value="P-loop_NTPase"/>
</dbReference>
<evidence type="ECO:0000256" key="3">
    <source>
        <dbReference type="ARBA" id="ARBA00022840"/>
    </source>
</evidence>
<dbReference type="RefSeq" id="WP_371394352.1">
    <property type="nucleotide sequence ID" value="NZ_CP163421.1"/>
</dbReference>
<dbReference type="EMBL" id="JBHSGQ010000001">
    <property type="protein sequence ID" value="MFC4723679.1"/>
    <property type="molecule type" value="Genomic_DNA"/>
</dbReference>
<comment type="caution">
    <text evidence="5">The sequence shown here is derived from an EMBL/GenBank/DDBJ whole genome shotgun (WGS) entry which is preliminary data.</text>
</comment>
<dbReference type="PANTHER" id="PTHR24220:SF86">
    <property type="entry name" value="ABC TRANSPORTER ABCH.1"/>
    <property type="match status" value="1"/>
</dbReference>
<evidence type="ECO:0000313" key="5">
    <source>
        <dbReference type="EMBL" id="MFC4723679.1"/>
    </source>
</evidence>
<keyword evidence="3 5" id="KW-0067">ATP-binding</keyword>
<dbReference type="SUPFAM" id="SSF52540">
    <property type="entry name" value="P-loop containing nucleoside triphosphate hydrolases"/>
    <property type="match status" value="1"/>
</dbReference>
<dbReference type="PROSITE" id="PS50893">
    <property type="entry name" value="ABC_TRANSPORTER_2"/>
    <property type="match status" value="1"/>
</dbReference>
<gene>
    <name evidence="5" type="ORF">ACFPB0_00105</name>
</gene>
<dbReference type="InterPro" id="IPR003593">
    <property type="entry name" value="AAA+_ATPase"/>
</dbReference>
<reference evidence="6" key="1">
    <citation type="journal article" date="2019" name="Int. J. Syst. Evol. Microbiol.">
        <title>The Global Catalogue of Microorganisms (GCM) 10K type strain sequencing project: providing services to taxonomists for standard genome sequencing and annotation.</title>
        <authorList>
            <consortium name="The Broad Institute Genomics Platform"/>
            <consortium name="The Broad Institute Genome Sequencing Center for Infectious Disease"/>
            <person name="Wu L."/>
            <person name="Ma J."/>
        </authorList>
    </citation>
    <scope>NUCLEOTIDE SEQUENCE [LARGE SCALE GENOMIC DNA]</scope>
    <source>
        <strain evidence="6">CCUG 62981</strain>
    </source>
</reference>
<dbReference type="GO" id="GO:0005524">
    <property type="term" value="F:ATP binding"/>
    <property type="evidence" value="ECO:0007669"/>
    <property type="project" value="UniProtKB-KW"/>
</dbReference>
<dbReference type="Gene3D" id="3.40.50.300">
    <property type="entry name" value="P-loop containing nucleotide triphosphate hydrolases"/>
    <property type="match status" value="1"/>
</dbReference>
<name>A0ABV9N8R7_9PROT</name>
<keyword evidence="2" id="KW-0547">Nucleotide-binding</keyword>
<dbReference type="InterPro" id="IPR017871">
    <property type="entry name" value="ABC_transporter-like_CS"/>
</dbReference>
<dbReference type="PROSITE" id="PS00211">
    <property type="entry name" value="ABC_TRANSPORTER_1"/>
    <property type="match status" value="1"/>
</dbReference>
<evidence type="ECO:0000256" key="2">
    <source>
        <dbReference type="ARBA" id="ARBA00022741"/>
    </source>
</evidence>
<dbReference type="Pfam" id="PF00005">
    <property type="entry name" value="ABC_tran"/>
    <property type="match status" value="1"/>
</dbReference>
<feature type="domain" description="ABC transporter" evidence="4">
    <location>
        <begin position="8"/>
        <end position="229"/>
    </location>
</feature>
<sequence length="229" mass="24733">MADAPVLIRARQLSRVYRLGGGDVHALRGVDCDIAEGGYVAVMGASGSGKSTFMNMLGALDTPTSGELTIAGQSLLNRSPDELAKFRNEMVGFVFQQFNLLPRTTALDNVALPLLYRGMPAAERRERAAACLEMVGLGDRMDHHPSQLSGGQQQRVAIARALSNEPRILLADEPTGALDSQTSEDVMDIFDQLNASGITLILVTHEADVGARARRRIVFRDGKIVEDTQ</sequence>
<organism evidence="5 6">
    <name type="scientific">Glycocaulis abyssi</name>
    <dbReference type="NCBI Taxonomy" id="1433403"/>
    <lineage>
        <taxon>Bacteria</taxon>
        <taxon>Pseudomonadati</taxon>
        <taxon>Pseudomonadota</taxon>
        <taxon>Alphaproteobacteria</taxon>
        <taxon>Maricaulales</taxon>
        <taxon>Maricaulaceae</taxon>
        <taxon>Glycocaulis</taxon>
    </lineage>
</organism>
<dbReference type="InterPro" id="IPR015854">
    <property type="entry name" value="ABC_transpr_LolD-like"/>
</dbReference>
<evidence type="ECO:0000313" key="6">
    <source>
        <dbReference type="Proteomes" id="UP001596024"/>
    </source>
</evidence>
<dbReference type="CDD" id="cd03255">
    <property type="entry name" value="ABC_MJ0796_LolCDE_FtsE"/>
    <property type="match status" value="1"/>
</dbReference>
<evidence type="ECO:0000256" key="1">
    <source>
        <dbReference type="ARBA" id="ARBA00022448"/>
    </source>
</evidence>